<dbReference type="Gene3D" id="1.10.287.130">
    <property type="match status" value="1"/>
</dbReference>
<dbReference type="PROSITE" id="PS50109">
    <property type="entry name" value="HIS_KIN"/>
    <property type="match status" value="1"/>
</dbReference>
<feature type="modified residue" description="4-aspartylphosphate" evidence="4">
    <location>
        <position position="54"/>
    </location>
</feature>
<dbReference type="PROSITE" id="PS50110">
    <property type="entry name" value="RESPONSE_REGULATORY"/>
    <property type="match status" value="3"/>
</dbReference>
<dbReference type="SMART" id="SM00388">
    <property type="entry name" value="HisKA"/>
    <property type="match status" value="1"/>
</dbReference>
<dbReference type="SUPFAM" id="SSF55785">
    <property type="entry name" value="PYP-like sensor domain (PAS domain)"/>
    <property type="match status" value="1"/>
</dbReference>
<dbReference type="EC" id="2.7.13.3" evidence="2"/>
<keyword evidence="8" id="KW-0808">Transferase</keyword>
<evidence type="ECO:0000256" key="4">
    <source>
        <dbReference type="PROSITE-ProRule" id="PRU00169"/>
    </source>
</evidence>
<gene>
    <name evidence="8" type="ORF">dnl_31140</name>
</gene>
<evidence type="ECO:0000256" key="2">
    <source>
        <dbReference type="ARBA" id="ARBA00012438"/>
    </source>
</evidence>
<dbReference type="InterPro" id="IPR050595">
    <property type="entry name" value="Bact_response_regulator"/>
</dbReference>
<dbReference type="PANTHER" id="PTHR44591:SF23">
    <property type="entry name" value="CHEY SUBFAMILY"/>
    <property type="match status" value="1"/>
</dbReference>
<dbReference type="AlphaFoldDB" id="A0A975GGW8"/>
<dbReference type="InterPro" id="IPR036890">
    <property type="entry name" value="HATPase_C_sf"/>
</dbReference>
<keyword evidence="3 4" id="KW-0597">Phosphoprotein</keyword>
<dbReference type="PRINTS" id="PR00344">
    <property type="entry name" value="BCTRLSENSOR"/>
</dbReference>
<dbReference type="EMBL" id="CP061799">
    <property type="protein sequence ID" value="QTA80801.1"/>
    <property type="molecule type" value="Genomic_DNA"/>
</dbReference>
<name>A0A975GGW8_9BACT</name>
<dbReference type="InterPro" id="IPR004358">
    <property type="entry name" value="Sig_transdc_His_kin-like_C"/>
</dbReference>
<dbReference type="InterPro" id="IPR003661">
    <property type="entry name" value="HisK_dim/P_dom"/>
</dbReference>
<feature type="domain" description="Response regulatory" evidence="6">
    <location>
        <begin position="5"/>
        <end position="119"/>
    </location>
</feature>
<keyword evidence="8" id="KW-0418">Kinase</keyword>
<evidence type="ECO:0000256" key="1">
    <source>
        <dbReference type="ARBA" id="ARBA00000085"/>
    </source>
</evidence>
<dbReference type="KEGG" id="dli:dnl_31140"/>
<dbReference type="InterPro" id="IPR000014">
    <property type="entry name" value="PAS"/>
</dbReference>
<dbReference type="SMART" id="SM00448">
    <property type="entry name" value="REC"/>
    <property type="match status" value="3"/>
</dbReference>
<dbReference type="CDD" id="cd00082">
    <property type="entry name" value="HisKA"/>
    <property type="match status" value="1"/>
</dbReference>
<evidence type="ECO:0000259" key="6">
    <source>
        <dbReference type="PROSITE" id="PS50110"/>
    </source>
</evidence>
<feature type="domain" description="Response regulatory" evidence="6">
    <location>
        <begin position="627"/>
        <end position="744"/>
    </location>
</feature>
<dbReference type="Proteomes" id="UP000663720">
    <property type="component" value="Chromosome"/>
</dbReference>
<evidence type="ECO:0000313" key="8">
    <source>
        <dbReference type="EMBL" id="QTA80801.1"/>
    </source>
</evidence>
<dbReference type="Gene3D" id="3.30.450.20">
    <property type="entry name" value="PAS domain"/>
    <property type="match status" value="1"/>
</dbReference>
<dbReference type="Gene3D" id="3.40.50.2300">
    <property type="match status" value="3"/>
</dbReference>
<sequence>MNPKNILIVDDDELVRALFANALSLKGYGFDTAASGKEALEKIKKSSFNLVLLDIDLPDIKGTDLLVSIKQFYPDIIAIMITGSLSADKIVRSLNLGAFGYIQKPVNMDELYVMIKEGIEKQDLIKQIKLARDEWEKTFDAIDDIIIITDKDQIITKINRAGFKMFGSEFKELTGLHCDELMCEEKNDCDYYKTMQEGSDFSPVHYELVNNKLGVHLQVTASPLLDDNVNFSGLVFIARDITEQKKMEARLLHLNKIEAIGSLAGGIVHDFNNILSPIIGFAELLLNDLPPGSVTRDDANEILIAANRGKELVKQILLFSRQGEEKTVCMKIYPVVEETIKMVKAMLPANIKIRTDIENVSEFVMTDPSKIHQIIMNLCTNAFHAMQEKGGVLEVSMSKIENQEDKGLPLKNHIRLMVKDNGYGIDKHTALHIFEPYFTTKAPGQGTGMGLPTIYGIVKAMGGEINFKSEPGKGSIFYVDLPCSKVQVPKKDPVPPVSIKEGSESIIIIDDDIQIVRILKRILEGLGYKVRSYENSLDALKDFKENPDGCDLIITDLVMPEINGIELSQKIMDIRSDIPVIVCTGNQDMINKDYALNLGIRKILPKPVSMRQLSMEIRRIFDTRKQRILIIDDDDQFRKMLRRMLERTGYDIFEAVNGEQGIEIYRNQAVDLVITDMLMPVMNGTDAIYAMTEEFPNIKIIAVSGGGFYDPEIVLNLAQELGAVRTLSKPVNQDILLKTVREILG</sequence>
<dbReference type="RefSeq" id="WP_207692370.1">
    <property type="nucleotide sequence ID" value="NZ_CP061799.1"/>
</dbReference>
<keyword evidence="9" id="KW-1185">Reference proteome</keyword>
<dbReference type="SUPFAM" id="SSF55874">
    <property type="entry name" value="ATPase domain of HSP90 chaperone/DNA topoisomerase II/histidine kinase"/>
    <property type="match status" value="1"/>
</dbReference>
<dbReference type="InterPro" id="IPR036097">
    <property type="entry name" value="HisK_dim/P_sf"/>
</dbReference>
<dbReference type="InterPro" id="IPR035965">
    <property type="entry name" value="PAS-like_dom_sf"/>
</dbReference>
<dbReference type="Gene3D" id="3.30.565.10">
    <property type="entry name" value="Histidine kinase-like ATPase, C-terminal domain"/>
    <property type="match status" value="1"/>
</dbReference>
<dbReference type="SMART" id="SM00387">
    <property type="entry name" value="HATPase_c"/>
    <property type="match status" value="1"/>
</dbReference>
<feature type="domain" description="PAC" evidence="7">
    <location>
        <begin position="202"/>
        <end position="253"/>
    </location>
</feature>
<accession>A0A975GGW8</accession>
<dbReference type="InterPro" id="IPR005467">
    <property type="entry name" value="His_kinase_dom"/>
</dbReference>
<dbReference type="PANTHER" id="PTHR44591">
    <property type="entry name" value="STRESS RESPONSE REGULATOR PROTEIN 1"/>
    <property type="match status" value="1"/>
</dbReference>
<dbReference type="GO" id="GO:0000155">
    <property type="term" value="F:phosphorelay sensor kinase activity"/>
    <property type="evidence" value="ECO:0007669"/>
    <property type="project" value="InterPro"/>
</dbReference>
<organism evidence="8 9">
    <name type="scientific">Desulfonema limicola</name>
    <dbReference type="NCBI Taxonomy" id="45656"/>
    <lineage>
        <taxon>Bacteria</taxon>
        <taxon>Pseudomonadati</taxon>
        <taxon>Thermodesulfobacteriota</taxon>
        <taxon>Desulfobacteria</taxon>
        <taxon>Desulfobacterales</taxon>
        <taxon>Desulfococcaceae</taxon>
        <taxon>Desulfonema</taxon>
    </lineage>
</organism>
<protein>
    <recommendedName>
        <fullName evidence="2">histidine kinase</fullName>
        <ecNumber evidence="2">2.7.13.3</ecNumber>
    </recommendedName>
</protein>
<evidence type="ECO:0000256" key="3">
    <source>
        <dbReference type="ARBA" id="ARBA00022553"/>
    </source>
</evidence>
<dbReference type="Pfam" id="PF02518">
    <property type="entry name" value="HATPase_c"/>
    <property type="match status" value="1"/>
</dbReference>
<feature type="modified residue" description="4-aspartylphosphate" evidence="4">
    <location>
        <position position="556"/>
    </location>
</feature>
<dbReference type="InterPro" id="IPR003594">
    <property type="entry name" value="HATPase_dom"/>
</dbReference>
<dbReference type="NCBIfam" id="TIGR00229">
    <property type="entry name" value="sensory_box"/>
    <property type="match status" value="1"/>
</dbReference>
<dbReference type="InterPro" id="IPR001789">
    <property type="entry name" value="Sig_transdc_resp-reg_receiver"/>
</dbReference>
<dbReference type="CDD" id="cd00156">
    <property type="entry name" value="REC"/>
    <property type="match status" value="1"/>
</dbReference>
<dbReference type="Pfam" id="PF13426">
    <property type="entry name" value="PAS_9"/>
    <property type="match status" value="1"/>
</dbReference>
<proteinExistence type="predicted"/>
<dbReference type="InterPro" id="IPR000700">
    <property type="entry name" value="PAS-assoc_C"/>
</dbReference>
<dbReference type="Pfam" id="PF00072">
    <property type="entry name" value="Response_reg"/>
    <property type="match status" value="3"/>
</dbReference>
<dbReference type="SUPFAM" id="SSF47384">
    <property type="entry name" value="Homodimeric domain of signal transducing histidine kinase"/>
    <property type="match status" value="1"/>
</dbReference>
<evidence type="ECO:0000259" key="7">
    <source>
        <dbReference type="PROSITE" id="PS50113"/>
    </source>
</evidence>
<dbReference type="Pfam" id="PF00512">
    <property type="entry name" value="HisKA"/>
    <property type="match status" value="1"/>
</dbReference>
<comment type="catalytic activity">
    <reaction evidence="1">
        <text>ATP + protein L-histidine = ADP + protein N-phospho-L-histidine.</text>
        <dbReference type="EC" id="2.7.13.3"/>
    </reaction>
</comment>
<reference evidence="8" key="1">
    <citation type="journal article" date="2021" name="Microb. Physiol.">
        <title>Proteogenomic Insights into the Physiology of Marine, Sulfate-Reducing, Filamentous Desulfonema limicola and Desulfonema magnum.</title>
        <authorList>
            <person name="Schnaars V."/>
            <person name="Wohlbrand L."/>
            <person name="Scheve S."/>
            <person name="Hinrichs C."/>
            <person name="Reinhardt R."/>
            <person name="Rabus R."/>
        </authorList>
    </citation>
    <scope>NUCLEOTIDE SEQUENCE</scope>
    <source>
        <strain evidence="8">5ac10</strain>
    </source>
</reference>
<evidence type="ECO:0000259" key="5">
    <source>
        <dbReference type="PROSITE" id="PS50109"/>
    </source>
</evidence>
<dbReference type="PROSITE" id="PS50113">
    <property type="entry name" value="PAC"/>
    <property type="match status" value="1"/>
</dbReference>
<dbReference type="SUPFAM" id="SSF52172">
    <property type="entry name" value="CheY-like"/>
    <property type="match status" value="3"/>
</dbReference>
<feature type="modified residue" description="4-aspartylphosphate" evidence="4">
    <location>
        <position position="676"/>
    </location>
</feature>
<evidence type="ECO:0000313" key="9">
    <source>
        <dbReference type="Proteomes" id="UP000663720"/>
    </source>
</evidence>
<feature type="domain" description="Histidine kinase" evidence="5">
    <location>
        <begin position="266"/>
        <end position="485"/>
    </location>
</feature>
<feature type="domain" description="Response regulatory" evidence="6">
    <location>
        <begin position="505"/>
        <end position="621"/>
    </location>
</feature>
<dbReference type="InterPro" id="IPR011006">
    <property type="entry name" value="CheY-like_superfamily"/>
</dbReference>